<evidence type="ECO:0000256" key="1">
    <source>
        <dbReference type="ARBA" id="ARBA00009091"/>
    </source>
</evidence>
<dbReference type="Pfam" id="PF03938">
    <property type="entry name" value="OmpH"/>
    <property type="match status" value="1"/>
</dbReference>
<dbReference type="GO" id="GO:0050821">
    <property type="term" value="P:protein stabilization"/>
    <property type="evidence" value="ECO:0007669"/>
    <property type="project" value="TreeGrafter"/>
</dbReference>
<keyword evidence="3" id="KW-0175">Coiled coil</keyword>
<proteinExistence type="inferred from homology"/>
<dbReference type="GeneID" id="300271826"/>
<dbReference type="Gene3D" id="3.30.910.20">
    <property type="entry name" value="Skp domain"/>
    <property type="match status" value="1"/>
</dbReference>
<dbReference type="GO" id="GO:0005829">
    <property type="term" value="C:cytosol"/>
    <property type="evidence" value="ECO:0007669"/>
    <property type="project" value="TreeGrafter"/>
</dbReference>
<comment type="similarity">
    <text evidence="1">Belongs to the Skp family.</text>
</comment>
<evidence type="ECO:0000256" key="3">
    <source>
        <dbReference type="SAM" id="Coils"/>
    </source>
</evidence>
<accession>A0AAW8CLE5</accession>
<evidence type="ECO:0000313" key="5">
    <source>
        <dbReference type="EMBL" id="MDP8149230.1"/>
    </source>
</evidence>
<dbReference type="PANTHER" id="PTHR35089">
    <property type="entry name" value="CHAPERONE PROTEIN SKP"/>
    <property type="match status" value="1"/>
</dbReference>
<dbReference type="GO" id="GO:0051082">
    <property type="term" value="F:unfolded protein binding"/>
    <property type="evidence" value="ECO:0007669"/>
    <property type="project" value="InterPro"/>
</dbReference>
<feature type="coiled-coil region" evidence="3">
    <location>
        <begin position="49"/>
        <end position="108"/>
    </location>
</feature>
<dbReference type="AlphaFoldDB" id="A0AAW8CLE5"/>
<comment type="caution">
    <text evidence="5">The sequence shown here is derived from an EMBL/GenBank/DDBJ whole genome shotgun (WGS) entry which is preliminary data.</text>
</comment>
<dbReference type="InterPro" id="IPR024930">
    <property type="entry name" value="Skp_dom_sf"/>
</dbReference>
<reference evidence="5 6" key="1">
    <citation type="journal article" date="2023" name="Front. Microbiol.">
        <title>Phylogeography and host specificity of Pasteurellaceae pathogenic to sea-farmed fish in the north-east Atlantic.</title>
        <authorList>
            <person name="Gulla S."/>
            <person name="Colquhoun D.J."/>
            <person name="Olsen A.B."/>
            <person name="Spilsberg B."/>
            <person name="Lagesen K."/>
            <person name="Aakesson C.P."/>
            <person name="Strom S."/>
            <person name="Manji F."/>
            <person name="Birkbeck T.H."/>
            <person name="Nilsen H.K."/>
        </authorList>
    </citation>
    <scope>NUCLEOTIDE SEQUENCE [LARGE SCALE GENOMIC DNA]</scope>
    <source>
        <strain evidence="5 6">NVIB3131</strain>
    </source>
</reference>
<organism evidence="5 6">
    <name type="scientific">Phocoenobacter atlanticus subsp. atlanticus</name>
    <dbReference type="NCBI Taxonomy" id="3061285"/>
    <lineage>
        <taxon>Bacteria</taxon>
        <taxon>Pseudomonadati</taxon>
        <taxon>Pseudomonadota</taxon>
        <taxon>Gammaproteobacteria</taxon>
        <taxon>Pasteurellales</taxon>
        <taxon>Pasteurellaceae</taxon>
        <taxon>Phocoenobacter</taxon>
        <taxon>Phocoenobacter atlanticus</taxon>
    </lineage>
</organism>
<name>A0AAW8CLE5_9PAST</name>
<sequence>MKKVFKIASVVASLVIVVNTASAEDKIGFVTPQFVIQNHPLFAESSDFSKKVQQERKALEIEDQRLSEEEKSLVAQAEELKKEEKKVIEQIKEKREALSKQAPRLRSKEIKKRQEAIATLANAFEKKAQAFNKKEVAFREKVINYRKKSKEVGQTLAMEEAKVRSQIIKQIDGKIKEIAEDKGYTIILNANSVVFASEKENNLDEEVLKAVGGTMPKLPAKK</sequence>
<evidence type="ECO:0000313" key="6">
    <source>
        <dbReference type="Proteomes" id="UP001226020"/>
    </source>
</evidence>
<feature type="signal peptide" evidence="4">
    <location>
        <begin position="1"/>
        <end position="23"/>
    </location>
</feature>
<evidence type="ECO:0000256" key="2">
    <source>
        <dbReference type="ARBA" id="ARBA00022729"/>
    </source>
</evidence>
<dbReference type="SMART" id="SM00935">
    <property type="entry name" value="OmpH"/>
    <property type="match status" value="1"/>
</dbReference>
<feature type="chain" id="PRO_5043633862" evidence="4">
    <location>
        <begin position="24"/>
        <end position="222"/>
    </location>
</feature>
<dbReference type="EMBL" id="JASAXT010000019">
    <property type="protein sequence ID" value="MDP8149230.1"/>
    <property type="molecule type" value="Genomic_DNA"/>
</dbReference>
<keyword evidence="2 4" id="KW-0732">Signal</keyword>
<dbReference type="InterPro" id="IPR005632">
    <property type="entry name" value="Chaperone_Skp"/>
</dbReference>
<keyword evidence="6" id="KW-1185">Reference proteome</keyword>
<dbReference type="SUPFAM" id="SSF111384">
    <property type="entry name" value="OmpH-like"/>
    <property type="match status" value="1"/>
</dbReference>
<dbReference type="PANTHER" id="PTHR35089:SF1">
    <property type="entry name" value="CHAPERONE PROTEIN SKP"/>
    <property type="match status" value="1"/>
</dbReference>
<evidence type="ECO:0000256" key="4">
    <source>
        <dbReference type="SAM" id="SignalP"/>
    </source>
</evidence>
<gene>
    <name evidence="5" type="ORF">QJU57_09110</name>
</gene>
<protein>
    <submittedName>
        <fullName evidence="5">OmpH family outer membrane protein</fullName>
    </submittedName>
</protein>
<dbReference type="Proteomes" id="UP001226020">
    <property type="component" value="Unassembled WGS sequence"/>
</dbReference>
<dbReference type="RefSeq" id="WP_306347078.1">
    <property type="nucleotide sequence ID" value="NZ_JASAVU010000018.1"/>
</dbReference>